<organism evidence="1 2">
    <name type="scientific">Vairimorpha apis BRL 01</name>
    <dbReference type="NCBI Taxonomy" id="1037528"/>
    <lineage>
        <taxon>Eukaryota</taxon>
        <taxon>Fungi</taxon>
        <taxon>Fungi incertae sedis</taxon>
        <taxon>Microsporidia</taxon>
        <taxon>Nosematidae</taxon>
        <taxon>Vairimorpha</taxon>
    </lineage>
</organism>
<evidence type="ECO:0000313" key="1">
    <source>
        <dbReference type="EMBL" id="EQB61447.1"/>
    </source>
</evidence>
<protein>
    <submittedName>
        <fullName evidence="1">Uncharacterized protein</fullName>
    </submittedName>
</protein>
<dbReference type="VEuPathDB" id="MicrosporidiaDB:NAPIS_ORF00967"/>
<dbReference type="OrthoDB" id="2195422at2759"/>
<reference evidence="1 2" key="1">
    <citation type="journal article" date="2013" name="BMC Genomics">
        <title>Genome sequencing and comparative genomics of honey bee microsporidia, Nosema apis reveal novel insights into host-parasite interactions.</title>
        <authorList>
            <person name="Chen Yp."/>
            <person name="Pettis J.S."/>
            <person name="Zhao Y."/>
            <person name="Liu X."/>
            <person name="Tallon L.J."/>
            <person name="Sadzewicz L.D."/>
            <person name="Li R."/>
            <person name="Zheng H."/>
            <person name="Huang S."/>
            <person name="Zhang X."/>
            <person name="Hamilton M.C."/>
            <person name="Pernal S.F."/>
            <person name="Melathopoulos A.P."/>
            <person name="Yan X."/>
            <person name="Evans J.D."/>
        </authorList>
    </citation>
    <scope>NUCLEOTIDE SEQUENCE [LARGE SCALE GENOMIC DNA]</scope>
    <source>
        <strain evidence="1 2">BRL 01</strain>
    </source>
</reference>
<evidence type="ECO:0000313" key="2">
    <source>
        <dbReference type="Proteomes" id="UP000053780"/>
    </source>
</evidence>
<dbReference type="AlphaFoldDB" id="T0L1U7"/>
<proteinExistence type="predicted"/>
<sequence>MLVAYSQLIYCVVNHQNVFVVDISKVFRLEFFLLKFVSEPEILDVKSVLQGKYSKLEKIKDKFSICSEKYYQNSFSELNCEQCIESLTYKVFLKIRKNLQNINDKTQVVSKNNYNSFDSNTSLEDLNLLQKKTLNILCLLAYILSLNDDCEYNSIDEKSFILHNIEIEDSILKENICLENEDKEIWKLNVNAIYGWNDKVRLWMKNREECSGILDMTMIDECINNRKYDEGWLIYTLGNGHIKEEFHRLSMLCITALCKGEDDIWAVRLINIIKSAIDKHEVSICCDLVNDIFNKIANIPEKLRFIIIREFIYRIRVMENDEKIVTLIIKGINELCKKCKNTETCDICVQHANMVYKEWKKNNTGGIFFKSHSKYENEIYENMLDMCDTIQDCSGFMNVCKDLIDNEAKINRSIYKKLQSIHNKTCKDCNDTKCTVTKFRDERQLLYHLLIEFKF</sequence>
<accession>T0L1U7</accession>
<dbReference type="Proteomes" id="UP000053780">
    <property type="component" value="Unassembled WGS sequence"/>
</dbReference>
<dbReference type="EMBL" id="KE647138">
    <property type="protein sequence ID" value="EQB61447.1"/>
    <property type="molecule type" value="Genomic_DNA"/>
</dbReference>
<dbReference type="HOGENOM" id="CLU_039747_0_0_1"/>
<name>T0L1U7_9MICR</name>
<keyword evidence="2" id="KW-1185">Reference proteome</keyword>
<gene>
    <name evidence="1" type="ORF">NAPIS_ORF00967</name>
</gene>